<comment type="domain">
    <text evidence="8">Possesses an unusual extended V-shaped dimeric structure with each monomer consisting of three distinct domains arranged along a curved 'spinal' alpha-helix. The N-terminal catalytic domain specifically recognizes the glutamate moiety of the substrate. The second domain is the NADPH-binding domain, and the third C-terminal domain is responsible for dimerization.</text>
</comment>
<feature type="region of interest" description="Disordered" evidence="10">
    <location>
        <begin position="424"/>
        <end position="501"/>
    </location>
</feature>
<feature type="site" description="Important for activity" evidence="8">
    <location>
        <position position="99"/>
    </location>
</feature>
<dbReference type="InterPro" id="IPR000343">
    <property type="entry name" value="4pyrrol_synth_GluRdtase"/>
</dbReference>
<keyword evidence="4 8" id="KW-0521">NADP</keyword>
<feature type="domain" description="Quinate/shikimate 5-dehydrogenase/glutamyl-tRNA reductase" evidence="12">
    <location>
        <begin position="171"/>
        <end position="306"/>
    </location>
</feature>
<evidence type="ECO:0000259" key="12">
    <source>
        <dbReference type="Pfam" id="PF01488"/>
    </source>
</evidence>
<keyword evidence="6 8" id="KW-0627">Porphyrin biosynthesis</keyword>
<evidence type="ECO:0000256" key="2">
    <source>
        <dbReference type="ARBA" id="ARBA00005916"/>
    </source>
</evidence>
<keyword evidence="5 8" id="KW-0560">Oxidoreductase</keyword>
<proteinExistence type="inferred from homology"/>
<dbReference type="InterPro" id="IPR006151">
    <property type="entry name" value="Shikm_DH/Glu-tRNA_Rdtase"/>
</dbReference>
<sequence>MGVILVGMNHRTAPVAVRERLAVDAEAATAALRELVARPAVDEVVLLSTCNRVEVYAAAEHHGQGIRQVQETLARWAGMEREQLEAYLYLREDAAAARHLFRVAAGLDSMVLGESQILGQVRDAYHAAASAGTCGKVLHGLFQQALAAGKRARTETAIGQHAVSVSYVAVELARKVFGKLEGRAVLLVGAGETAELAARSLAEDGGCRLVVANRTVERGRQLAAAYGGRALPLERLAEALVECDVVIASTGSARPLITAAMVREAMRRRRGRPLLLVDIAVPRDVEAAAGRLDGVFLYDIDDLEAVVEANLRLRREEASRVEAMLDEEVRQFEGWLQSLNVVPLIRSLREKAEAMRRQELERALRKLPHLSERDRQVIDGLTRLIVNKLLNDPMVRLKEAVAGGRGPVYLEEAFTELFALDEPAPRGRRGAGTHAPAAGDGQAPPRAGGEADAAGDAPDGPLPADGPHRMAPAGGEAPDPRWPRSGARAAAGGADARIGRP</sequence>
<dbReference type="Gene3D" id="3.30.460.30">
    <property type="entry name" value="Glutamyl-tRNA reductase, N-terminal domain"/>
    <property type="match status" value="1"/>
</dbReference>
<dbReference type="InterPro" id="IPR015896">
    <property type="entry name" value="4pyrrol_synth_GluRdtase_dimer"/>
</dbReference>
<feature type="binding site" evidence="8">
    <location>
        <position position="109"/>
    </location>
    <ligand>
        <name>substrate</name>
    </ligand>
</feature>
<evidence type="ECO:0000256" key="4">
    <source>
        <dbReference type="ARBA" id="ARBA00022857"/>
    </source>
</evidence>
<evidence type="ECO:0000256" key="3">
    <source>
        <dbReference type="ARBA" id="ARBA00012970"/>
    </source>
</evidence>
<dbReference type="PIRSF" id="PIRSF000445">
    <property type="entry name" value="4pyrrol_synth_GluRdtase"/>
    <property type="match status" value="1"/>
</dbReference>
<dbReference type="GO" id="GO:0008883">
    <property type="term" value="F:glutamyl-tRNA reductase activity"/>
    <property type="evidence" value="ECO:0007669"/>
    <property type="project" value="UniProtKB-EC"/>
</dbReference>
<dbReference type="Pfam" id="PF05201">
    <property type="entry name" value="GlutR_N"/>
    <property type="match status" value="1"/>
</dbReference>
<gene>
    <name evidence="8 14" type="primary">hemA</name>
    <name evidence="14" type="ORF">Q5761_06465</name>
</gene>
<reference evidence="14 15" key="1">
    <citation type="submission" date="2023-08" db="EMBL/GenBank/DDBJ databases">
        <title>Genome sequence of Thermaerobacter compostii strain Ins1, a spore-forming filamentous bacterium isolated from a deep geothermal reservoir.</title>
        <authorList>
            <person name="Bregnard D."/>
            <person name="Gonzalez D."/>
            <person name="Junier P."/>
        </authorList>
    </citation>
    <scope>NUCLEOTIDE SEQUENCE [LARGE SCALE GENOMIC DNA]</scope>
    <source>
        <strain evidence="14 15">Ins1</strain>
    </source>
</reference>
<evidence type="ECO:0000256" key="6">
    <source>
        <dbReference type="ARBA" id="ARBA00023244"/>
    </source>
</evidence>
<dbReference type="EMBL" id="CP132508">
    <property type="protein sequence ID" value="WPD18035.1"/>
    <property type="molecule type" value="Genomic_DNA"/>
</dbReference>
<dbReference type="SUPFAM" id="SSF51735">
    <property type="entry name" value="NAD(P)-binding Rossmann-fold domains"/>
    <property type="match status" value="1"/>
</dbReference>
<feature type="binding site" evidence="8">
    <location>
        <position position="120"/>
    </location>
    <ligand>
        <name>substrate</name>
    </ligand>
</feature>
<evidence type="ECO:0000313" key="14">
    <source>
        <dbReference type="EMBL" id="WPD18035.1"/>
    </source>
</evidence>
<dbReference type="HAMAP" id="MF_00087">
    <property type="entry name" value="Glu_tRNA_reductase"/>
    <property type="match status" value="1"/>
</dbReference>
<feature type="binding site" evidence="8">
    <location>
        <begin position="189"/>
        <end position="194"/>
    </location>
    <ligand>
        <name>NADP(+)</name>
        <dbReference type="ChEBI" id="CHEBI:58349"/>
    </ligand>
</feature>
<accession>A0ABZ0QNM9</accession>
<feature type="domain" description="Tetrapyrrole biosynthesis glutamyl-tRNA reductase dimerisation" evidence="11">
    <location>
        <begin position="321"/>
        <end position="420"/>
    </location>
</feature>
<dbReference type="NCBIfam" id="NF000744">
    <property type="entry name" value="PRK00045.1-3"/>
    <property type="match status" value="1"/>
</dbReference>
<dbReference type="InterPro" id="IPR018214">
    <property type="entry name" value="GluRdtase_CS"/>
</dbReference>
<dbReference type="SUPFAM" id="SSF69742">
    <property type="entry name" value="Glutamyl tRNA-reductase catalytic, N-terminal domain"/>
    <property type="match status" value="1"/>
</dbReference>
<feature type="binding site" evidence="8">
    <location>
        <begin position="114"/>
        <end position="116"/>
    </location>
    <ligand>
        <name>substrate</name>
    </ligand>
</feature>
<dbReference type="CDD" id="cd05213">
    <property type="entry name" value="NAD_bind_Glutamyl_tRNA_reduct"/>
    <property type="match status" value="1"/>
</dbReference>
<dbReference type="Gene3D" id="3.40.50.720">
    <property type="entry name" value="NAD(P)-binding Rossmann-like Domain"/>
    <property type="match status" value="1"/>
</dbReference>
<comment type="function">
    <text evidence="8">Catalyzes the NADPH-dependent reduction of glutamyl-tRNA(Glu) to glutamate 1-semialdehyde (GSA).</text>
</comment>
<comment type="similarity">
    <text evidence="2 8 9">Belongs to the glutamyl-tRNA reductase family.</text>
</comment>
<dbReference type="InterPro" id="IPR036453">
    <property type="entry name" value="GluRdtase_dimer_dom_sf"/>
</dbReference>
<dbReference type="EC" id="1.2.1.70" evidence="3 8"/>
<dbReference type="NCBIfam" id="TIGR01035">
    <property type="entry name" value="hemA"/>
    <property type="match status" value="1"/>
</dbReference>
<feature type="domain" description="Glutamyl-tRNA reductase N-terminal" evidence="13">
    <location>
        <begin position="6"/>
        <end position="156"/>
    </location>
</feature>
<dbReference type="SUPFAM" id="SSF69075">
    <property type="entry name" value="Glutamyl tRNA-reductase dimerization domain"/>
    <property type="match status" value="1"/>
</dbReference>
<comment type="catalytic activity">
    <reaction evidence="7 8 9">
        <text>(S)-4-amino-5-oxopentanoate + tRNA(Glu) + NADP(+) = L-glutamyl-tRNA(Glu) + NADPH + H(+)</text>
        <dbReference type="Rhea" id="RHEA:12344"/>
        <dbReference type="Rhea" id="RHEA-COMP:9663"/>
        <dbReference type="Rhea" id="RHEA-COMP:9680"/>
        <dbReference type="ChEBI" id="CHEBI:15378"/>
        <dbReference type="ChEBI" id="CHEBI:57501"/>
        <dbReference type="ChEBI" id="CHEBI:57783"/>
        <dbReference type="ChEBI" id="CHEBI:58349"/>
        <dbReference type="ChEBI" id="CHEBI:78442"/>
        <dbReference type="ChEBI" id="CHEBI:78520"/>
        <dbReference type="EC" id="1.2.1.70"/>
    </reaction>
</comment>
<dbReference type="InterPro" id="IPR036291">
    <property type="entry name" value="NAD(P)-bd_dom_sf"/>
</dbReference>
<evidence type="ECO:0000259" key="13">
    <source>
        <dbReference type="Pfam" id="PF05201"/>
    </source>
</evidence>
<evidence type="ECO:0000256" key="9">
    <source>
        <dbReference type="RuleBase" id="RU000584"/>
    </source>
</evidence>
<dbReference type="PROSITE" id="PS00747">
    <property type="entry name" value="GLUTR"/>
    <property type="match status" value="1"/>
</dbReference>
<dbReference type="PANTHER" id="PTHR43013">
    <property type="entry name" value="GLUTAMYL-TRNA REDUCTASE"/>
    <property type="match status" value="1"/>
</dbReference>
<evidence type="ECO:0000256" key="10">
    <source>
        <dbReference type="SAM" id="MobiDB-lite"/>
    </source>
</evidence>
<evidence type="ECO:0000256" key="8">
    <source>
        <dbReference type="HAMAP-Rule" id="MF_00087"/>
    </source>
</evidence>
<evidence type="ECO:0000256" key="5">
    <source>
        <dbReference type="ARBA" id="ARBA00023002"/>
    </source>
</evidence>
<comment type="pathway">
    <text evidence="1 8 9">Porphyrin-containing compound metabolism; protoporphyrin-IX biosynthesis; 5-aminolevulinate from L-glutamyl-tRNA(Glu): step 1/2.</text>
</comment>
<dbReference type="Pfam" id="PF00745">
    <property type="entry name" value="GlutR_dimer"/>
    <property type="match status" value="1"/>
</dbReference>
<name>A0ABZ0QNM9_9FIRM</name>
<evidence type="ECO:0000256" key="1">
    <source>
        <dbReference type="ARBA" id="ARBA00005059"/>
    </source>
</evidence>
<organism evidence="14 15">
    <name type="scientific">Thermaerobacter composti</name>
    <dbReference type="NCBI Taxonomy" id="554949"/>
    <lineage>
        <taxon>Bacteria</taxon>
        <taxon>Bacillati</taxon>
        <taxon>Bacillota</taxon>
        <taxon>Clostridia</taxon>
        <taxon>Eubacteriales</taxon>
        <taxon>Clostridiales Family XVII. Incertae Sedis</taxon>
        <taxon>Thermaerobacter</taxon>
    </lineage>
</organism>
<dbReference type="Proteomes" id="UP001304683">
    <property type="component" value="Chromosome"/>
</dbReference>
<comment type="miscellaneous">
    <text evidence="8">During catalysis, the active site Cys acts as a nucleophile attacking the alpha-carbonyl group of tRNA-bound glutamate with the formation of a thioester intermediate between enzyme and glutamate, and the concomitant release of tRNA(Glu). The thioester intermediate is finally reduced by direct hydride transfer from NADPH, to form the product GSA.</text>
</comment>
<keyword evidence="15" id="KW-1185">Reference proteome</keyword>
<dbReference type="RefSeq" id="WP_318749948.1">
    <property type="nucleotide sequence ID" value="NZ_CP132508.1"/>
</dbReference>
<feature type="binding site" evidence="8">
    <location>
        <begin position="49"/>
        <end position="52"/>
    </location>
    <ligand>
        <name>substrate</name>
    </ligand>
</feature>
<feature type="active site" description="Nucleophile" evidence="8">
    <location>
        <position position="50"/>
    </location>
</feature>
<dbReference type="Pfam" id="PF01488">
    <property type="entry name" value="Shikimate_DH"/>
    <property type="match status" value="1"/>
</dbReference>
<evidence type="ECO:0000256" key="7">
    <source>
        <dbReference type="ARBA" id="ARBA00047464"/>
    </source>
</evidence>
<feature type="compositionally biased region" description="Low complexity" evidence="10">
    <location>
        <begin position="443"/>
        <end position="465"/>
    </location>
</feature>
<protein>
    <recommendedName>
        <fullName evidence="3 8">Glutamyl-tRNA reductase</fullName>
        <shortName evidence="8">GluTR</shortName>
        <ecNumber evidence="3 8">1.2.1.70</ecNumber>
    </recommendedName>
</protein>
<dbReference type="PANTHER" id="PTHR43013:SF1">
    <property type="entry name" value="GLUTAMYL-TRNA REDUCTASE"/>
    <property type="match status" value="1"/>
</dbReference>
<comment type="subunit">
    <text evidence="8">Homodimer.</text>
</comment>
<evidence type="ECO:0000259" key="11">
    <source>
        <dbReference type="Pfam" id="PF00745"/>
    </source>
</evidence>
<dbReference type="InterPro" id="IPR015895">
    <property type="entry name" value="4pyrrol_synth_GluRdtase_N"/>
</dbReference>
<feature type="compositionally biased region" description="Low complexity" evidence="10">
    <location>
        <begin position="484"/>
        <end position="501"/>
    </location>
</feature>
<evidence type="ECO:0000313" key="15">
    <source>
        <dbReference type="Proteomes" id="UP001304683"/>
    </source>
</evidence>
<dbReference type="InterPro" id="IPR036343">
    <property type="entry name" value="GluRdtase_N_sf"/>
</dbReference>